<feature type="region of interest" description="Disordered" evidence="9">
    <location>
        <begin position="552"/>
        <end position="602"/>
    </location>
</feature>
<feature type="compositionally biased region" description="Acidic residues" evidence="9">
    <location>
        <begin position="567"/>
        <end position="582"/>
    </location>
</feature>
<dbReference type="Pfam" id="PF12925">
    <property type="entry name" value="APP_E2"/>
    <property type="match status" value="1"/>
</dbReference>
<dbReference type="InterPro" id="IPR008154">
    <property type="entry name" value="Amyloid_glyco_extra"/>
</dbReference>
<keyword evidence="3" id="KW-0732">Signal</keyword>
<accession>A0A813VZH9</accession>
<dbReference type="PROSITE" id="PS00320">
    <property type="entry name" value="APP_INTRA"/>
    <property type="match status" value="1"/>
</dbReference>
<comment type="caution">
    <text evidence="8">Lacks conserved residue(s) required for the propagation of feature annotation.</text>
</comment>
<keyword evidence="5 10" id="KW-0472">Membrane</keyword>
<evidence type="ECO:0000313" key="14">
    <source>
        <dbReference type="Proteomes" id="UP000663860"/>
    </source>
</evidence>
<dbReference type="PROSITE" id="PS51870">
    <property type="entry name" value="APP_E2"/>
    <property type="match status" value="1"/>
</dbReference>
<dbReference type="InterPro" id="IPR036669">
    <property type="entry name" value="Amyloid_Cu-bd_sf"/>
</dbReference>
<keyword evidence="6" id="KW-1015">Disulfide bond</keyword>
<dbReference type="GO" id="GO:0008201">
    <property type="term" value="F:heparin binding"/>
    <property type="evidence" value="ECO:0007669"/>
    <property type="project" value="UniProtKB-UniRule"/>
</dbReference>
<evidence type="ECO:0000256" key="6">
    <source>
        <dbReference type="ARBA" id="ARBA00023157"/>
    </source>
</evidence>
<dbReference type="GO" id="GO:0007409">
    <property type="term" value="P:axonogenesis"/>
    <property type="evidence" value="ECO:0007669"/>
    <property type="project" value="TreeGrafter"/>
</dbReference>
<dbReference type="PRINTS" id="PR00203">
    <property type="entry name" value="AMYLOIDA4"/>
</dbReference>
<dbReference type="PANTHER" id="PTHR23103">
    <property type="entry name" value="ALZHEIMER'S DISEASE BETA-AMYLOID RELATED"/>
    <property type="match status" value="1"/>
</dbReference>
<evidence type="ECO:0000256" key="7">
    <source>
        <dbReference type="ARBA" id="ARBA00023180"/>
    </source>
</evidence>
<dbReference type="SUPFAM" id="SSF109843">
    <property type="entry name" value="CAPPD, an extracellular domain of amyloid beta A4 protein"/>
    <property type="match status" value="1"/>
</dbReference>
<dbReference type="EMBL" id="CAJNOE010000067">
    <property type="protein sequence ID" value="CAF0850489.1"/>
    <property type="molecule type" value="Genomic_DNA"/>
</dbReference>
<dbReference type="InterPro" id="IPR019745">
    <property type="entry name" value="Amyloid_glyco_intracell_CS"/>
</dbReference>
<dbReference type="SUPFAM" id="SSF56491">
    <property type="entry name" value="A heparin-binding domain"/>
    <property type="match status" value="1"/>
</dbReference>
<comment type="subcellular location">
    <subcellularLocation>
        <location evidence="1">Membrane</location>
        <topology evidence="1">Single-pass type I membrane protein</topology>
    </subcellularLocation>
</comment>
<evidence type="ECO:0000256" key="9">
    <source>
        <dbReference type="SAM" id="MobiDB-lite"/>
    </source>
</evidence>
<evidence type="ECO:0000256" key="1">
    <source>
        <dbReference type="ARBA" id="ARBA00004479"/>
    </source>
</evidence>
<evidence type="ECO:0000259" key="12">
    <source>
        <dbReference type="PROSITE" id="PS51870"/>
    </source>
</evidence>
<comment type="similarity">
    <text evidence="8">Belongs to the APP family.</text>
</comment>
<proteinExistence type="inferred from homology"/>
<evidence type="ECO:0000313" key="13">
    <source>
        <dbReference type="EMBL" id="CAF0850489.1"/>
    </source>
</evidence>
<dbReference type="Gene3D" id="3.30.1490.140">
    <property type="entry name" value="Amyloidogenic glycoprotein, copper-binding domain"/>
    <property type="match status" value="1"/>
</dbReference>
<feature type="transmembrane region" description="Helical" evidence="10">
    <location>
        <begin position="656"/>
        <end position="680"/>
    </location>
</feature>
<name>A0A813VZH9_9BILA</name>
<sequence>MAVMKHQMFTCHQQTYAAELKSPMTNNYPQIAVLGCDTNKANLYFDVKRQVWVEHLVSSCVTNEQSILEFCQQAYPSLNIGNIIRLETVLRFENWCELLAPSDDNKIPRCKSDSQSEEVVQPFRCLHKNSQREEISFPTIDCTINRINNTGECLRAEKWQQYASLDCSKKAMLLNSSIMPVDWCGLSEFRGIEYICCPSRDIDTRNDYETSLDEKDDNALSEDDPVQDFVIVPKTSTAAPHRKIIAMSLSSRKRKSKSFFVLLNFSFLKDEPNWMDDYRRWNSDAGYFADDEDTNDDQEEIKLSSARKSHLTINEHERFTKEKEAFKRKYKEQINDLKSRWQKNQDDIKILAKKNSTEAQRQYENIEIEFRQEYDLIKQTASRERTRINALHESNLDNALDIAKKETSQKLNVVWNEKPLKAKNIEEALYNYLHVLLRDRIHLVNRYERLRTVDPEQAKRKRISIHERLRLIANQLNEALNQLRNNPTIQSEIQSRIDILLREYDEVSQAADRLVSDYEASLPKTTTTKIRMLPLGRDEKKIYRFSTTASNKINTKDDDNTNNEYNYDTDDEYDDDDDDNDESTTKATKTNNNNNNINDQVNVGESDWDIDIDSDASFNVKIASNNDDQIYNDIHPLIPNKEVNNRFVQRHLFLTYLPYIIGSLLIVCIIFGFIIFRLIIQQRRKYQYGKYEKNYTFTEVESSTPEEKTLHALQMNGYENPTYKFFESQSPKC</sequence>
<evidence type="ECO:0000256" key="8">
    <source>
        <dbReference type="PROSITE-ProRule" id="PRU01217"/>
    </source>
</evidence>
<dbReference type="Pfam" id="PF02177">
    <property type="entry name" value="APP_N"/>
    <property type="match status" value="1"/>
</dbReference>
<dbReference type="Pfam" id="PF12924">
    <property type="entry name" value="APP_Cu_bd"/>
    <property type="match status" value="1"/>
</dbReference>
<evidence type="ECO:0000256" key="2">
    <source>
        <dbReference type="ARBA" id="ARBA00022692"/>
    </source>
</evidence>
<reference evidence="13" key="1">
    <citation type="submission" date="2021-02" db="EMBL/GenBank/DDBJ databases">
        <authorList>
            <person name="Nowell W R."/>
        </authorList>
    </citation>
    <scope>NUCLEOTIDE SEQUENCE</scope>
</reference>
<keyword evidence="4 10" id="KW-1133">Transmembrane helix</keyword>
<dbReference type="InterPro" id="IPR019543">
    <property type="entry name" value="APP_amyloid_C"/>
</dbReference>
<dbReference type="GO" id="GO:0007417">
    <property type="term" value="P:central nervous system development"/>
    <property type="evidence" value="ECO:0007669"/>
    <property type="project" value="TreeGrafter"/>
</dbReference>
<dbReference type="Gene3D" id="1.20.120.770">
    <property type="entry name" value="Amyloid precursor protein, E2 domain"/>
    <property type="match status" value="1"/>
</dbReference>
<dbReference type="SMART" id="SM00006">
    <property type="entry name" value="A4_EXTRA"/>
    <property type="match status" value="1"/>
</dbReference>
<keyword evidence="2 10" id="KW-0812">Transmembrane</keyword>
<evidence type="ECO:0000256" key="5">
    <source>
        <dbReference type="ARBA" id="ARBA00023136"/>
    </source>
</evidence>
<comment type="caution">
    <text evidence="13">The sequence shown here is derived from an EMBL/GenBank/DDBJ whole genome shotgun (WGS) entry which is preliminary data.</text>
</comment>
<evidence type="ECO:0000259" key="11">
    <source>
        <dbReference type="PROSITE" id="PS51869"/>
    </source>
</evidence>
<dbReference type="Proteomes" id="UP000663860">
    <property type="component" value="Unassembled WGS sequence"/>
</dbReference>
<dbReference type="InterPro" id="IPR015849">
    <property type="entry name" value="Amyloid_glyco_heparin-bd"/>
</dbReference>
<feature type="domain" description="E2" evidence="12">
    <location>
        <begin position="295"/>
        <end position="500"/>
    </location>
</feature>
<dbReference type="InterPro" id="IPR011178">
    <property type="entry name" value="Amyloid_glyco_Cu-bd"/>
</dbReference>
<dbReference type="PANTHER" id="PTHR23103:SF15">
    <property type="entry name" value="AMYLOID-BETA-LIKE PROTEIN"/>
    <property type="match status" value="1"/>
</dbReference>
<dbReference type="AlphaFoldDB" id="A0A813VZH9"/>
<dbReference type="InterPro" id="IPR024329">
    <property type="entry name" value="Amyloid_glyco_E2_domain"/>
</dbReference>
<dbReference type="GO" id="GO:0046914">
    <property type="term" value="F:transition metal ion binding"/>
    <property type="evidence" value="ECO:0007669"/>
    <property type="project" value="InterPro"/>
</dbReference>
<feature type="region of interest" description="GFLD subdomain" evidence="8">
    <location>
        <begin position="25"/>
        <end position="115"/>
    </location>
</feature>
<organism evidence="13 14">
    <name type="scientific">Adineta steineri</name>
    <dbReference type="NCBI Taxonomy" id="433720"/>
    <lineage>
        <taxon>Eukaryota</taxon>
        <taxon>Metazoa</taxon>
        <taxon>Spiralia</taxon>
        <taxon>Gnathifera</taxon>
        <taxon>Rotifera</taxon>
        <taxon>Eurotatoria</taxon>
        <taxon>Bdelloidea</taxon>
        <taxon>Adinetida</taxon>
        <taxon>Adinetidae</taxon>
        <taxon>Adineta</taxon>
    </lineage>
</organism>
<evidence type="ECO:0000256" key="10">
    <source>
        <dbReference type="SAM" id="Phobius"/>
    </source>
</evidence>
<evidence type="ECO:0000256" key="3">
    <source>
        <dbReference type="ARBA" id="ARBA00022729"/>
    </source>
</evidence>
<dbReference type="InterPro" id="IPR008155">
    <property type="entry name" value="Amyloid_glyco"/>
</dbReference>
<dbReference type="Pfam" id="PF10515">
    <property type="entry name" value="APP_amyloid"/>
    <property type="match status" value="1"/>
</dbReference>
<evidence type="ECO:0000256" key="4">
    <source>
        <dbReference type="ARBA" id="ARBA00022989"/>
    </source>
</evidence>
<dbReference type="InterPro" id="IPR036176">
    <property type="entry name" value="E2_sf"/>
</dbReference>
<feature type="domain" description="E1" evidence="11">
    <location>
        <begin position="25"/>
        <end position="199"/>
    </location>
</feature>
<gene>
    <name evidence="13" type="ORF">IZO911_LOCUS9566</name>
</gene>
<dbReference type="GO" id="GO:0016020">
    <property type="term" value="C:membrane"/>
    <property type="evidence" value="ECO:0007669"/>
    <property type="project" value="UniProtKB-SubCell"/>
</dbReference>
<protein>
    <submittedName>
        <fullName evidence="13">Uncharacterized protein</fullName>
    </submittedName>
</protein>
<dbReference type="Gene3D" id="3.90.570.10">
    <property type="entry name" value="Amyloidogenic glycoprotein, heparin-binding domain"/>
    <property type="match status" value="1"/>
</dbReference>
<dbReference type="PROSITE" id="PS51869">
    <property type="entry name" value="APP_E1"/>
    <property type="match status" value="1"/>
</dbReference>
<dbReference type="SUPFAM" id="SSF89811">
    <property type="entry name" value="Amyloid beta a4 protein copper binding domain (domain 2)"/>
    <property type="match status" value="1"/>
</dbReference>
<keyword evidence="7" id="KW-0325">Glycoprotein</keyword>
<dbReference type="InterPro" id="IPR036454">
    <property type="entry name" value="Amyloid_glyco_heparin-bd_sf"/>
</dbReference>
<feature type="region of interest" description="CuBD subdomain" evidence="8">
    <location>
        <begin position="123"/>
        <end position="199"/>
    </location>
</feature>